<name>A0ACB9N6T1_9MYRT</name>
<organism evidence="1 2">
    <name type="scientific">Melastoma candidum</name>
    <dbReference type="NCBI Taxonomy" id="119954"/>
    <lineage>
        <taxon>Eukaryota</taxon>
        <taxon>Viridiplantae</taxon>
        <taxon>Streptophyta</taxon>
        <taxon>Embryophyta</taxon>
        <taxon>Tracheophyta</taxon>
        <taxon>Spermatophyta</taxon>
        <taxon>Magnoliopsida</taxon>
        <taxon>eudicotyledons</taxon>
        <taxon>Gunneridae</taxon>
        <taxon>Pentapetalae</taxon>
        <taxon>rosids</taxon>
        <taxon>malvids</taxon>
        <taxon>Myrtales</taxon>
        <taxon>Melastomataceae</taxon>
        <taxon>Melastomatoideae</taxon>
        <taxon>Melastomateae</taxon>
        <taxon>Melastoma</taxon>
    </lineage>
</organism>
<comment type="caution">
    <text evidence="1">The sequence shown here is derived from an EMBL/GenBank/DDBJ whole genome shotgun (WGS) entry which is preliminary data.</text>
</comment>
<keyword evidence="2" id="KW-1185">Reference proteome</keyword>
<sequence>MSFLLSVVKPPRGNLSISLITVTICAAAFLGLYYTEKATSLSAVSVFKFAACSRKSALPRFPAEAAMEERKGVREMDDRFEFDAEGCSVIKGKWVFNSLIEPLYSDRTCPYLEKQVTCTKNGRPDSDYLRWEWEQDDCFLPKFSPKGVLKKLRGKRLMFIGDSIQRGQWMSFVCTVESVIADNEKSMVKYNRSSHFVFTAKEYNATIEYYWAPFLVESNTDRKIIADPTQRIVRVDSISRHADSWKSADILVFNSYVWWMSGLTINSLWGSFPNAEEGAQELERTSAYTIALKTWANWIDTSIDPNRTRVFFTTSSPTHMWSGDWNRKNGLNCYNETRPVAKVKRVWGGDKMMEVAANVVRKMRVPVTFINVTGLSELRVDAHTSVYGETRGKLLTAKQKADPLRNADCIHWCLPGVPDTWNRILYAYL</sequence>
<evidence type="ECO:0000313" key="1">
    <source>
        <dbReference type="EMBL" id="KAI4331622.1"/>
    </source>
</evidence>
<dbReference type="Proteomes" id="UP001057402">
    <property type="component" value="Chromosome 8"/>
</dbReference>
<gene>
    <name evidence="1" type="ORF">MLD38_029795</name>
</gene>
<evidence type="ECO:0000313" key="2">
    <source>
        <dbReference type="Proteomes" id="UP001057402"/>
    </source>
</evidence>
<accession>A0ACB9N6T1</accession>
<proteinExistence type="predicted"/>
<protein>
    <submittedName>
        <fullName evidence="1">Uncharacterized protein</fullName>
    </submittedName>
</protein>
<dbReference type="EMBL" id="CM042887">
    <property type="protein sequence ID" value="KAI4331622.1"/>
    <property type="molecule type" value="Genomic_DNA"/>
</dbReference>
<reference evidence="2" key="1">
    <citation type="journal article" date="2023" name="Front. Plant Sci.">
        <title>Chromosomal-level genome assembly of Melastoma candidum provides insights into trichome evolution.</title>
        <authorList>
            <person name="Zhong Y."/>
            <person name="Wu W."/>
            <person name="Sun C."/>
            <person name="Zou P."/>
            <person name="Liu Y."/>
            <person name="Dai S."/>
            <person name="Zhou R."/>
        </authorList>
    </citation>
    <scope>NUCLEOTIDE SEQUENCE [LARGE SCALE GENOMIC DNA]</scope>
</reference>